<dbReference type="Pfam" id="PF00092">
    <property type="entry name" value="VWA"/>
    <property type="match status" value="1"/>
</dbReference>
<reference evidence="7 8" key="1">
    <citation type="submission" date="2020-08" db="EMBL/GenBank/DDBJ databases">
        <title>Croceimicrobium hydrocarbonivorans gen. nov., sp. nov., a novel marine bacterium isolated from a bacterial consortium that degrades polyethylene terephthalate.</title>
        <authorList>
            <person name="Liu R."/>
        </authorList>
    </citation>
    <scope>NUCLEOTIDE SEQUENCE [LARGE SCALE GENOMIC DNA]</scope>
    <source>
        <strain evidence="7 8">A20-9</strain>
    </source>
</reference>
<dbReference type="AlphaFoldDB" id="A0A7H0VA56"/>
<name>A0A7H0VA56_9FLAO</name>
<keyword evidence="8" id="KW-1185">Reference proteome</keyword>
<dbReference type="PROSITE" id="PS50234">
    <property type="entry name" value="VWFA"/>
    <property type="match status" value="1"/>
</dbReference>
<dbReference type="InterPro" id="IPR050768">
    <property type="entry name" value="UPF0353/GerABKA_families"/>
</dbReference>
<dbReference type="KEGG" id="chyd:H4K34_09405"/>
<dbReference type="InterPro" id="IPR036465">
    <property type="entry name" value="vWFA_dom_sf"/>
</dbReference>
<feature type="transmembrane region" description="Helical" evidence="5">
    <location>
        <begin position="59"/>
        <end position="78"/>
    </location>
</feature>
<protein>
    <submittedName>
        <fullName evidence="7">VWA domain-containing protein</fullName>
    </submittedName>
</protein>
<evidence type="ECO:0000313" key="8">
    <source>
        <dbReference type="Proteomes" id="UP000516305"/>
    </source>
</evidence>
<keyword evidence="1" id="KW-1003">Cell membrane</keyword>
<evidence type="ECO:0000256" key="2">
    <source>
        <dbReference type="ARBA" id="ARBA00022692"/>
    </source>
</evidence>
<keyword evidence="3 5" id="KW-1133">Transmembrane helix</keyword>
<keyword evidence="4 5" id="KW-0472">Membrane</keyword>
<feature type="domain" description="VWFA" evidence="6">
    <location>
        <begin position="91"/>
        <end position="302"/>
    </location>
</feature>
<dbReference type="PANTHER" id="PTHR22550">
    <property type="entry name" value="SPORE GERMINATION PROTEIN"/>
    <property type="match status" value="1"/>
</dbReference>
<dbReference type="InterPro" id="IPR002035">
    <property type="entry name" value="VWF_A"/>
</dbReference>
<evidence type="ECO:0000256" key="5">
    <source>
        <dbReference type="SAM" id="Phobius"/>
    </source>
</evidence>
<dbReference type="SMART" id="SM00327">
    <property type="entry name" value="VWA"/>
    <property type="match status" value="1"/>
</dbReference>
<keyword evidence="2 5" id="KW-0812">Transmembrane</keyword>
<gene>
    <name evidence="7" type="ORF">H4K34_09405</name>
</gene>
<evidence type="ECO:0000256" key="4">
    <source>
        <dbReference type="ARBA" id="ARBA00023136"/>
    </source>
</evidence>
<accession>A0A7H0VA56</accession>
<feature type="transmembrane region" description="Helical" evidence="5">
    <location>
        <begin position="12"/>
        <end position="29"/>
    </location>
</feature>
<proteinExistence type="predicted"/>
<evidence type="ECO:0000259" key="6">
    <source>
        <dbReference type="PROSITE" id="PS50234"/>
    </source>
</evidence>
<dbReference type="InterPro" id="IPR024163">
    <property type="entry name" value="Aerotolerance_reg_N"/>
</dbReference>
<sequence length="347" mass="39692">MYRLEEPTYFYLLLLIPLMLVVYSLYLAWRRRAQKAFGDKELLEKLSPERSQNKPSLKFIIYLTVIALISMALVNPQIGSRMEKVQREGLDLVFAIDVSKSMLCEDVQPNRLDRAKLLISRTVDELVSDRIGIITYAGHAYPQLPITTDYNAAKLFLQNINTDLIPSQGTAISDAIDLSTRFFNDEEQPNRLLVILSDGEDHEEGIDDVISKALDKNIQIYTIGFGTERGGPIPIKQGGNITSYKKDQNGETVITKLNSSLLKRIAAEGDGKYFSGNRSKAAVDFLMEEMMKMEKSEFESELYADYEDQFQWLLAPALLLLILDVFILERKTQWFKNLNLFDRHEEL</sequence>
<dbReference type="EMBL" id="CP060139">
    <property type="protein sequence ID" value="QNR22604.1"/>
    <property type="molecule type" value="Genomic_DNA"/>
</dbReference>
<dbReference type="Proteomes" id="UP000516305">
    <property type="component" value="Chromosome"/>
</dbReference>
<dbReference type="Pfam" id="PF07584">
    <property type="entry name" value="BatA"/>
    <property type="match status" value="1"/>
</dbReference>
<evidence type="ECO:0000313" key="7">
    <source>
        <dbReference type="EMBL" id="QNR22604.1"/>
    </source>
</evidence>
<dbReference type="SUPFAM" id="SSF53300">
    <property type="entry name" value="vWA-like"/>
    <property type="match status" value="1"/>
</dbReference>
<dbReference type="PANTHER" id="PTHR22550:SF5">
    <property type="entry name" value="LEUCINE ZIPPER PROTEIN 4"/>
    <property type="match status" value="1"/>
</dbReference>
<organism evidence="7 8">
    <name type="scientific">Croceimicrobium hydrocarbonivorans</name>
    <dbReference type="NCBI Taxonomy" id="2761580"/>
    <lineage>
        <taxon>Bacteria</taxon>
        <taxon>Pseudomonadati</taxon>
        <taxon>Bacteroidota</taxon>
        <taxon>Flavobacteriia</taxon>
        <taxon>Flavobacteriales</taxon>
        <taxon>Owenweeksiaceae</taxon>
        <taxon>Croceimicrobium</taxon>
    </lineage>
</organism>
<dbReference type="RefSeq" id="WP_210757170.1">
    <property type="nucleotide sequence ID" value="NZ_CP060139.1"/>
</dbReference>
<evidence type="ECO:0000256" key="1">
    <source>
        <dbReference type="ARBA" id="ARBA00022475"/>
    </source>
</evidence>
<evidence type="ECO:0000256" key="3">
    <source>
        <dbReference type="ARBA" id="ARBA00022989"/>
    </source>
</evidence>
<dbReference type="Gene3D" id="3.40.50.410">
    <property type="entry name" value="von Willebrand factor, type A domain"/>
    <property type="match status" value="1"/>
</dbReference>